<dbReference type="EMBL" id="JBHTMB010000182">
    <property type="protein sequence ID" value="MFD1235890.1"/>
    <property type="molecule type" value="Genomic_DNA"/>
</dbReference>
<sequence length="364" mass="38896">MLNRLAEARADRGWKKARLLHELRAAAARRGENLPKDESLGRRVAVWENQGGAVGDFYRELLCEVYERSAAELGLVEPTAPVAVAIPQFSKVDSGLVALLRGQTQSIRLLDRRLGGPAIFRQARAHVDSVEQLVRYALPGDQRDAAAGELSEAAALAGWQALDLGNLDEAWQLHEIATAAARESGDVAALAYARAQQAYVLLDSGQPADAHMLIAAARERVDGPVPPGLRAWLHAAEGEALAALGQRGAALRALDLADAALPDQLDDTLPYVMLDAGHLARWRGNCAARLGETSAIDDLTAALGAMGEGKYGRAEVSLRVDLAIAHAAHGDLTQSQQHARRAADLAGRTGSARQRRRIDELLSA</sequence>
<dbReference type="RefSeq" id="WP_346094541.1">
    <property type="nucleotide sequence ID" value="NZ_BAABKS010000102.1"/>
</dbReference>
<organism evidence="1 2">
    <name type="scientific">Pseudonocardia benzenivorans</name>
    <dbReference type="NCBI Taxonomy" id="228005"/>
    <lineage>
        <taxon>Bacteria</taxon>
        <taxon>Bacillati</taxon>
        <taxon>Actinomycetota</taxon>
        <taxon>Actinomycetes</taxon>
        <taxon>Pseudonocardiales</taxon>
        <taxon>Pseudonocardiaceae</taxon>
        <taxon>Pseudonocardia</taxon>
    </lineage>
</organism>
<proteinExistence type="predicted"/>
<evidence type="ECO:0000313" key="2">
    <source>
        <dbReference type="Proteomes" id="UP001597182"/>
    </source>
</evidence>
<name>A0ABW3VMC2_9PSEU</name>
<gene>
    <name evidence="1" type="ORF">ACFQ34_21565</name>
</gene>
<accession>A0ABW3VMC2</accession>
<dbReference type="InterPro" id="IPR011990">
    <property type="entry name" value="TPR-like_helical_dom_sf"/>
</dbReference>
<dbReference type="Proteomes" id="UP001597182">
    <property type="component" value="Unassembled WGS sequence"/>
</dbReference>
<evidence type="ECO:0008006" key="3">
    <source>
        <dbReference type="Google" id="ProtNLM"/>
    </source>
</evidence>
<evidence type="ECO:0000313" key="1">
    <source>
        <dbReference type="EMBL" id="MFD1235890.1"/>
    </source>
</evidence>
<keyword evidence="2" id="KW-1185">Reference proteome</keyword>
<comment type="caution">
    <text evidence="1">The sequence shown here is derived from an EMBL/GenBank/DDBJ whole genome shotgun (WGS) entry which is preliminary data.</text>
</comment>
<dbReference type="SUPFAM" id="SSF48452">
    <property type="entry name" value="TPR-like"/>
    <property type="match status" value="1"/>
</dbReference>
<protein>
    <recommendedName>
        <fullName evidence="3">MalT-like TPR region domain-containing protein</fullName>
    </recommendedName>
</protein>
<reference evidence="2" key="1">
    <citation type="journal article" date="2019" name="Int. J. Syst. Evol. Microbiol.">
        <title>The Global Catalogue of Microorganisms (GCM) 10K type strain sequencing project: providing services to taxonomists for standard genome sequencing and annotation.</title>
        <authorList>
            <consortium name="The Broad Institute Genomics Platform"/>
            <consortium name="The Broad Institute Genome Sequencing Center for Infectious Disease"/>
            <person name="Wu L."/>
            <person name="Ma J."/>
        </authorList>
    </citation>
    <scope>NUCLEOTIDE SEQUENCE [LARGE SCALE GENOMIC DNA]</scope>
    <source>
        <strain evidence="2">CCUG 49018</strain>
    </source>
</reference>